<evidence type="ECO:0000313" key="13">
    <source>
        <dbReference type="RefSeq" id="XP_004918837.1"/>
    </source>
</evidence>
<accession>A0A5S6JX90</accession>
<evidence type="ECO:0000256" key="3">
    <source>
        <dbReference type="ARBA" id="ARBA00022679"/>
    </source>
</evidence>
<dbReference type="GO" id="GO:0003810">
    <property type="term" value="F:protein-glutamine gamma-glutamyltransferase activity"/>
    <property type="evidence" value="ECO:0000318"/>
    <property type="project" value="GO_Central"/>
</dbReference>
<dbReference type="SUPFAM" id="SSF49309">
    <property type="entry name" value="Transglutaminase, two C-terminal domains"/>
    <property type="match status" value="2"/>
</dbReference>
<feature type="active site" evidence="9">
    <location>
        <position position="348"/>
    </location>
</feature>
<evidence type="ECO:0000256" key="7">
    <source>
        <dbReference type="ARBA" id="ARBA00024222"/>
    </source>
</evidence>
<dbReference type="Gene3D" id="3.90.260.10">
    <property type="entry name" value="Transglutaminase-like"/>
    <property type="match status" value="1"/>
</dbReference>
<dbReference type="Pfam" id="PF00868">
    <property type="entry name" value="Transglut_N"/>
    <property type="match status" value="1"/>
</dbReference>
<protein>
    <recommendedName>
        <fullName evidence="7">protein-glutamine gamma-glutamyltransferase</fullName>
        <ecNumber evidence="7">2.3.2.13</ecNumber>
    </recommendedName>
</protein>
<keyword evidence="5" id="KW-0106">Calcium</keyword>
<dbReference type="InterPro" id="IPR013783">
    <property type="entry name" value="Ig-like_fold"/>
</dbReference>
<gene>
    <name evidence="11 13 14" type="primary">tgm3l.2</name>
</gene>
<dbReference type="InterPro" id="IPR036985">
    <property type="entry name" value="Transglutaminase-like_sf"/>
</dbReference>
<dbReference type="KEGG" id="xtr:101734995"/>
<dbReference type="InterPro" id="IPR001102">
    <property type="entry name" value="Transglutaminase_N"/>
</dbReference>
<evidence type="ECO:0000256" key="5">
    <source>
        <dbReference type="ARBA" id="ARBA00022837"/>
    </source>
</evidence>
<accession>F6YIE8</accession>
<dbReference type="FunFam" id="2.60.40.10:FF:000171">
    <property type="entry name" value="protein-glutamine gamma-glutamyltransferase 6"/>
    <property type="match status" value="1"/>
</dbReference>
<comment type="similarity">
    <text evidence="2">Belongs to the transglutaminase superfamily. Transglutaminase family.</text>
</comment>
<evidence type="ECO:0000256" key="2">
    <source>
        <dbReference type="ARBA" id="ARBA00005968"/>
    </source>
</evidence>
<dbReference type="PIRSF" id="PIRSF000459">
    <property type="entry name" value="TGM_EBP42"/>
    <property type="match status" value="1"/>
</dbReference>
<dbReference type="InterPro" id="IPR008958">
    <property type="entry name" value="Transglutaminase_C"/>
</dbReference>
<dbReference type="InterPro" id="IPR002931">
    <property type="entry name" value="Transglutaminase-like"/>
</dbReference>
<dbReference type="AGR" id="Xenbase:XB-GENE-22168637"/>
<dbReference type="Proteomes" id="UP000008143">
    <property type="component" value="Chromosome 10"/>
</dbReference>
<dbReference type="GO" id="GO:0046872">
    <property type="term" value="F:metal ion binding"/>
    <property type="evidence" value="ECO:0007669"/>
    <property type="project" value="UniProtKB-KW"/>
</dbReference>
<dbReference type="FunFam" id="3.90.260.10:FF:000001">
    <property type="entry name" value="Protein-glutamine gamma-glutamyltransferase 2"/>
    <property type="match status" value="1"/>
</dbReference>
<reference evidence="13" key="3">
    <citation type="submission" date="2025-04" db="UniProtKB">
        <authorList>
            <consortium name="RefSeq"/>
        </authorList>
    </citation>
    <scope>IDENTIFICATION</scope>
    <source>
        <strain evidence="13">Nigerian</strain>
        <tissue evidence="13">Liver and blood</tissue>
    </source>
</reference>
<dbReference type="Pfam" id="PF01841">
    <property type="entry name" value="Transglut_core"/>
    <property type="match status" value="1"/>
</dbReference>
<comment type="catalytic activity">
    <reaction evidence="8">
        <text>L-glutaminyl-[protein] + L-lysyl-[protein] = [protein]-L-lysyl-N(6)-5-L-glutamyl-[protein] + NH4(+)</text>
        <dbReference type="Rhea" id="RHEA:54816"/>
        <dbReference type="Rhea" id="RHEA-COMP:9752"/>
        <dbReference type="Rhea" id="RHEA-COMP:10207"/>
        <dbReference type="Rhea" id="RHEA-COMP:14005"/>
        <dbReference type="ChEBI" id="CHEBI:28938"/>
        <dbReference type="ChEBI" id="CHEBI:29969"/>
        <dbReference type="ChEBI" id="CHEBI:30011"/>
        <dbReference type="ChEBI" id="CHEBI:138370"/>
        <dbReference type="EC" id="2.3.2.13"/>
    </reaction>
</comment>
<evidence type="ECO:0000256" key="8">
    <source>
        <dbReference type="ARBA" id="ARBA00051843"/>
    </source>
</evidence>
<proteinExistence type="inferred from homology"/>
<evidence type="ECO:0000313" key="11">
    <source>
        <dbReference type="Ensembl" id="ENSXETP00000016023"/>
    </source>
</evidence>
<dbReference type="GeneTree" id="ENSGT01050000244866"/>
<reference evidence="11" key="1">
    <citation type="journal article" date="2010" name="Science">
        <title>The genome of the Western clawed frog Xenopus tropicalis.</title>
        <authorList>
            <person name="Hellsten U."/>
            <person name="Harland R.M."/>
            <person name="Gilchrist M.J."/>
            <person name="Hendrix D."/>
            <person name="Jurka J."/>
            <person name="Kapitonov V."/>
            <person name="Ovcharenko I."/>
            <person name="Putnam N.H."/>
            <person name="Shu S."/>
            <person name="Taher L."/>
            <person name="Blitz I.L."/>
            <person name="Blumberg B."/>
            <person name="Dichmann D.S."/>
            <person name="Dubchak I."/>
            <person name="Amaya E."/>
            <person name="Detter J.C."/>
            <person name="Fletcher R."/>
            <person name="Gerhard D.S."/>
            <person name="Goodstein D."/>
            <person name="Graves T."/>
            <person name="Grigoriev I.V."/>
            <person name="Grimwood J."/>
            <person name="Kawashima T."/>
            <person name="Lindquist E."/>
            <person name="Lucas S.M."/>
            <person name="Mead P.E."/>
            <person name="Mitros T."/>
            <person name="Ogino H."/>
            <person name="Ohta Y."/>
            <person name="Poliakov A.V."/>
            <person name="Pollet N."/>
            <person name="Robert J."/>
            <person name="Salamov A."/>
            <person name="Sater A.K."/>
            <person name="Schmutz J."/>
            <person name="Terry A."/>
            <person name="Vize P.D."/>
            <person name="Warren W.C."/>
            <person name="Wells D."/>
            <person name="Wills A."/>
            <person name="Wilson R.K."/>
            <person name="Zimmerman L.B."/>
            <person name="Zorn A.M."/>
            <person name="Grainger R."/>
            <person name="Grammer T."/>
            <person name="Khokha M.K."/>
            <person name="Richardson P.M."/>
            <person name="Rokhsar D.S."/>
        </authorList>
    </citation>
    <scope>NUCLEOTIDE SEQUENCE [LARGE SCALE GENOMIC DNA]</scope>
    <source>
        <strain evidence="11">Nigerian</strain>
    </source>
</reference>
<comment type="cofactor">
    <cofactor evidence="1">
        <name>Ca(2+)</name>
        <dbReference type="ChEBI" id="CHEBI:29108"/>
    </cofactor>
</comment>
<dbReference type="InterPro" id="IPR050779">
    <property type="entry name" value="Transglutaminase"/>
</dbReference>
<dbReference type="HOGENOM" id="CLU_013435_2_2_1"/>
<keyword evidence="6" id="KW-0012">Acyltransferase</keyword>
<dbReference type="RefSeq" id="XP_004918837.1">
    <property type="nucleotide sequence ID" value="XM_004918780.4"/>
</dbReference>
<dbReference type="GeneID" id="101734995"/>
<dbReference type="EC" id="2.3.2.13" evidence="7"/>
<dbReference type="SMART" id="SM00460">
    <property type="entry name" value="TGc"/>
    <property type="match status" value="1"/>
</dbReference>
<dbReference type="CTD" id="101734995"/>
<dbReference type="Ensembl" id="ENSXETT00000016023">
    <property type="protein sequence ID" value="ENSXETP00000016023"/>
    <property type="gene ID" value="ENSXETG00000031328"/>
</dbReference>
<dbReference type="SUPFAM" id="SSF81296">
    <property type="entry name" value="E set domains"/>
    <property type="match status" value="1"/>
</dbReference>
<dbReference type="PANTHER" id="PTHR11590:SF76">
    <property type="entry name" value="PROTEIN-GLUTAMINE GAMMA-GLUTAMYLTRANSFERASE E ISOFORM X1"/>
    <property type="match status" value="1"/>
</dbReference>
<dbReference type="Pfam" id="PF00927">
    <property type="entry name" value="Transglut_C"/>
    <property type="match status" value="2"/>
</dbReference>
<feature type="domain" description="Transglutaminase-like" evidence="10">
    <location>
        <begin position="259"/>
        <end position="351"/>
    </location>
</feature>
<keyword evidence="12" id="KW-1185">Reference proteome</keyword>
<evidence type="ECO:0000313" key="14">
    <source>
        <dbReference type="Xenbase" id="XB-GENE-22168637"/>
    </source>
</evidence>
<dbReference type="InterPro" id="IPR023608">
    <property type="entry name" value="Transglutaminase_animal"/>
</dbReference>
<dbReference type="AlphaFoldDB" id="F6YIE8"/>
<dbReference type="FunFam" id="2.60.40.10:FF:000090">
    <property type="entry name" value="Protein-glutamine gamma-glutamyltransferase 2"/>
    <property type="match status" value="1"/>
</dbReference>
<dbReference type="InterPro" id="IPR013808">
    <property type="entry name" value="Transglutaminase_AS"/>
</dbReference>
<dbReference type="InterPro" id="IPR014756">
    <property type="entry name" value="Ig_E-set"/>
</dbReference>
<evidence type="ECO:0000256" key="9">
    <source>
        <dbReference type="PIRSR" id="PIRSR000459-1"/>
    </source>
</evidence>
<dbReference type="eggNOG" id="ENOG502QUPB">
    <property type="taxonomic scope" value="Eukaryota"/>
</dbReference>
<keyword evidence="4" id="KW-0479">Metal-binding</keyword>
<feature type="active site" evidence="9">
    <location>
        <position position="325"/>
    </location>
</feature>
<dbReference type="Xenbase" id="XB-GENE-22168637">
    <property type="gene designation" value="tgm3l.2"/>
</dbReference>
<evidence type="ECO:0000256" key="1">
    <source>
        <dbReference type="ARBA" id="ARBA00001913"/>
    </source>
</evidence>
<dbReference type="Gene3D" id="2.60.40.10">
    <property type="entry name" value="Immunoglobulins"/>
    <property type="match status" value="3"/>
</dbReference>
<reference evidence="11" key="2">
    <citation type="submission" date="2011-07" db="UniProtKB">
        <authorList>
            <consortium name="Ensembl"/>
        </authorList>
    </citation>
    <scope>IDENTIFICATION</scope>
</reference>
<dbReference type="InterPro" id="IPR036238">
    <property type="entry name" value="Transglutaminase_C_sf"/>
</dbReference>
<feature type="active site" evidence="9">
    <location>
        <position position="267"/>
    </location>
</feature>
<dbReference type="SUPFAM" id="SSF54001">
    <property type="entry name" value="Cysteine proteinases"/>
    <property type="match status" value="1"/>
</dbReference>
<sequence length="694" mass="76877">MAGFKVLSADLQLDANKSAHNTSAYISRELIVRRAKAFGIGLNFNTSVNAEDRLQFTAGLITSSASVSLLEFNFSDSRYPAINSWGAQRVATGRNSVTVNFFTPPDAVIGRYFLSLLTSEGRTRFASFVLLFNPWAQADVVYLSDDAERQEYVLSEFGLIYLASNPNPIAWNFGQFQENILNVSLALLDSTSSFRSNAAEDVRKRNNPVHVCRVLSSILNSMNNNGVIEGNWSGEYFDGTDPYVWNGSTEILRSWYGQRQPVKYGQCWVFAGTSCTVSRSLGLPCRVITNYQSAHDTDHNLSIEQYFNTRGEAVPRSEDSIWNFHCWNESWFLRLDLGDFYSGWQVWDSTPQEKSDGLYQLGPTSQRAVKEGEVDLLFDTPFVLAEVDADVIIYIVQDDGTVTKAGKRENDVGQLICTKAVGQKAMNDVTLEYKYKDGSSKERETYEKARSKIRGSEFEAMSRALVSSPPPPEVTGTITVAGTPTVGDDINVTLTLKNMTSDNKTVTVNLSAAAIVYNHAVRKPILSNSAAVQLGPNEAKGVPVQIKYSQYEKQLTSDKMIYVTAVYKVEGKPEKFVEANIVLLNPTLQVKALKTAIFDSPMVVEVTFKNPLSTPITGCVLKVEGSGLTKDVIEKNMGQLEPGQKTSVKVEFIPYMVGDKELLVNLACDKFKDIKGHLSIKVQSSSSRLRACCF</sequence>
<dbReference type="GO" id="GO:0030216">
    <property type="term" value="P:keratinocyte differentiation"/>
    <property type="evidence" value="ECO:0000318"/>
    <property type="project" value="GO_Central"/>
</dbReference>
<dbReference type="OrthoDB" id="437511at2759"/>
<name>F6YIE8_XENTR</name>
<evidence type="ECO:0000256" key="6">
    <source>
        <dbReference type="ARBA" id="ARBA00023315"/>
    </source>
</evidence>
<dbReference type="Bgee" id="ENSXETG00000031328">
    <property type="expression patterns" value="Expressed in testis"/>
</dbReference>
<evidence type="ECO:0000313" key="12">
    <source>
        <dbReference type="Proteomes" id="UP000008143"/>
    </source>
</evidence>
<organism evidence="11">
    <name type="scientific">Xenopus tropicalis</name>
    <name type="common">Western clawed frog</name>
    <name type="synonym">Silurana tropicalis</name>
    <dbReference type="NCBI Taxonomy" id="8364"/>
    <lineage>
        <taxon>Eukaryota</taxon>
        <taxon>Metazoa</taxon>
        <taxon>Chordata</taxon>
        <taxon>Craniata</taxon>
        <taxon>Vertebrata</taxon>
        <taxon>Euteleostomi</taxon>
        <taxon>Amphibia</taxon>
        <taxon>Batrachia</taxon>
        <taxon>Anura</taxon>
        <taxon>Pipoidea</taxon>
        <taxon>Pipidae</taxon>
        <taxon>Xenopodinae</taxon>
        <taxon>Xenopus</taxon>
        <taxon>Silurana</taxon>
    </lineage>
</organism>
<evidence type="ECO:0000256" key="4">
    <source>
        <dbReference type="ARBA" id="ARBA00022723"/>
    </source>
</evidence>
<dbReference type="PANTHER" id="PTHR11590">
    <property type="entry name" value="PROTEIN-GLUTAMINE GAMMA-GLUTAMYLTRANSFERASE"/>
    <property type="match status" value="1"/>
</dbReference>
<evidence type="ECO:0000259" key="10">
    <source>
        <dbReference type="SMART" id="SM00460"/>
    </source>
</evidence>
<dbReference type="InterPro" id="IPR038765">
    <property type="entry name" value="Papain-like_cys_pep_sf"/>
</dbReference>
<dbReference type="PROSITE" id="PS00547">
    <property type="entry name" value="TRANSGLUTAMINASES"/>
    <property type="match status" value="1"/>
</dbReference>
<keyword evidence="3" id="KW-0808">Transferase</keyword>